<dbReference type="HOGENOM" id="CLU_055252_0_0_4"/>
<feature type="domain" description="EamA" evidence="2">
    <location>
        <begin position="157"/>
        <end position="288"/>
    </location>
</feature>
<reference evidence="3 4" key="2">
    <citation type="journal article" date="2011" name="J. Bacteriol.">
        <title>Genomes of three methylotrophs from a single niche uncover genetic and metabolic divergence of Methylophilaceae.</title>
        <authorList>
            <person name="Lapidus A."/>
            <person name="Clum A."/>
            <person name="Labutti K."/>
            <person name="Kaluzhnaya M.G."/>
            <person name="Lim S."/>
            <person name="Beck D.A."/>
            <person name="Glavina Del Rio T."/>
            <person name="Nolan M."/>
            <person name="Mavromatis K."/>
            <person name="Huntemann M."/>
            <person name="Lucas S."/>
            <person name="Lidstrom M.E."/>
            <person name="Ivanova N."/>
            <person name="Chistoserdova L."/>
        </authorList>
    </citation>
    <scope>NUCLEOTIDE SEQUENCE [LARGE SCALE GENOMIC DNA]</scope>
    <source>
        <strain evidence="4">JLW8 / ATCC BAA-1282 / DSM 17540</strain>
    </source>
</reference>
<evidence type="ECO:0000313" key="3">
    <source>
        <dbReference type="EMBL" id="ACT47758.1"/>
    </source>
</evidence>
<proteinExistence type="predicted"/>
<dbReference type="PANTHER" id="PTHR22911:SF137">
    <property type="entry name" value="SOLUTE CARRIER FAMILY 35 MEMBER G2-RELATED"/>
    <property type="match status" value="1"/>
</dbReference>
<dbReference type="PANTHER" id="PTHR22911">
    <property type="entry name" value="ACYL-MALONYL CONDENSING ENZYME-RELATED"/>
    <property type="match status" value="1"/>
</dbReference>
<feature type="domain" description="EamA" evidence="2">
    <location>
        <begin position="10"/>
        <end position="140"/>
    </location>
</feature>
<gene>
    <name evidence="3" type="ordered locus">Mmol_0848</name>
</gene>
<dbReference type="SUPFAM" id="SSF103481">
    <property type="entry name" value="Multidrug resistance efflux transporter EmrE"/>
    <property type="match status" value="1"/>
</dbReference>
<reference evidence="4" key="1">
    <citation type="submission" date="2009-07" db="EMBL/GenBank/DDBJ databases">
        <title>Complete sequence of Methylotenera mobilis JLW8.</title>
        <authorList>
            <consortium name="US DOE Joint Genome Institute"/>
            <person name="Lucas S."/>
            <person name="Copeland A."/>
            <person name="Lapidus A."/>
            <person name="Glavina del Rio T."/>
            <person name="Tice H."/>
            <person name="Bruce D."/>
            <person name="Goodwin L."/>
            <person name="Pitluck S."/>
            <person name="LaButti K.M."/>
            <person name="Clum A."/>
            <person name="Larimer F."/>
            <person name="Land M."/>
            <person name="Hauser L."/>
            <person name="Kyrpides N."/>
            <person name="Mikhailova N."/>
            <person name="Kayluzhnaya M."/>
            <person name="Chistoserdova L."/>
        </authorList>
    </citation>
    <scope>NUCLEOTIDE SEQUENCE [LARGE SCALE GENOMIC DNA]</scope>
    <source>
        <strain evidence="4">JLW8 / ATCC BAA-1282 / DSM 17540</strain>
    </source>
</reference>
<feature type="transmembrane region" description="Helical" evidence="1">
    <location>
        <begin position="35"/>
        <end position="58"/>
    </location>
</feature>
<organism evidence="3 4">
    <name type="scientific">Methylotenera mobilis (strain JLW8 / ATCC BAA-1282 / DSM 17540)</name>
    <dbReference type="NCBI Taxonomy" id="583345"/>
    <lineage>
        <taxon>Bacteria</taxon>
        <taxon>Pseudomonadati</taxon>
        <taxon>Pseudomonadota</taxon>
        <taxon>Betaproteobacteria</taxon>
        <taxon>Nitrosomonadales</taxon>
        <taxon>Methylophilaceae</taxon>
        <taxon>Methylotenera</taxon>
    </lineage>
</organism>
<keyword evidence="1" id="KW-0472">Membrane</keyword>
<dbReference type="Pfam" id="PF00892">
    <property type="entry name" value="EamA"/>
    <property type="match status" value="2"/>
</dbReference>
<dbReference type="eggNOG" id="COG0697">
    <property type="taxonomic scope" value="Bacteria"/>
</dbReference>
<keyword evidence="4" id="KW-1185">Reference proteome</keyword>
<evidence type="ECO:0000259" key="2">
    <source>
        <dbReference type="Pfam" id="PF00892"/>
    </source>
</evidence>
<feature type="transmembrane region" description="Helical" evidence="1">
    <location>
        <begin position="9"/>
        <end position="29"/>
    </location>
</feature>
<keyword evidence="1" id="KW-0812">Transmembrane</keyword>
<protein>
    <recommendedName>
        <fullName evidence="2">EamA domain-containing protein</fullName>
    </recommendedName>
</protein>
<dbReference type="InterPro" id="IPR037185">
    <property type="entry name" value="EmrE-like"/>
</dbReference>
<feature type="transmembrane region" description="Helical" evidence="1">
    <location>
        <begin position="70"/>
        <end position="91"/>
    </location>
</feature>
<accession>C6WV09</accession>
<dbReference type="STRING" id="583345.Mmol_0848"/>
<name>C6WV09_METML</name>
<feature type="transmembrane region" description="Helical" evidence="1">
    <location>
        <begin position="215"/>
        <end position="235"/>
    </location>
</feature>
<feature type="transmembrane region" description="Helical" evidence="1">
    <location>
        <begin position="157"/>
        <end position="173"/>
    </location>
</feature>
<dbReference type="RefSeq" id="WP_015831794.1">
    <property type="nucleotide sequence ID" value="NC_012968.1"/>
</dbReference>
<feature type="transmembrane region" description="Helical" evidence="1">
    <location>
        <begin position="123"/>
        <end position="141"/>
    </location>
</feature>
<dbReference type="Proteomes" id="UP000002742">
    <property type="component" value="Chromosome"/>
</dbReference>
<evidence type="ECO:0000313" key="4">
    <source>
        <dbReference type="Proteomes" id="UP000002742"/>
    </source>
</evidence>
<feature type="transmembrane region" description="Helical" evidence="1">
    <location>
        <begin position="247"/>
        <end position="266"/>
    </location>
</feature>
<feature type="transmembrane region" description="Helical" evidence="1">
    <location>
        <begin position="185"/>
        <end position="203"/>
    </location>
</feature>
<feature type="transmembrane region" description="Helical" evidence="1">
    <location>
        <begin position="97"/>
        <end position="116"/>
    </location>
</feature>
<keyword evidence="1" id="KW-1133">Transmembrane helix</keyword>
<dbReference type="GO" id="GO:0016020">
    <property type="term" value="C:membrane"/>
    <property type="evidence" value="ECO:0007669"/>
    <property type="project" value="InterPro"/>
</dbReference>
<evidence type="ECO:0000256" key="1">
    <source>
        <dbReference type="SAM" id="Phobius"/>
    </source>
</evidence>
<dbReference type="OrthoDB" id="5295396at2"/>
<dbReference type="KEGG" id="mmb:Mmol_0848"/>
<dbReference type="AlphaFoldDB" id="C6WV09"/>
<sequence length="296" mass="32555">MSNSNNKNFFAVFGLLFGAFCWGIIWYPYRLMSEAGVPGVASSFYTYALAIIFASLLLGKHWRGAAKLPVSIVWLGLVAGWTNLSYVLAIIDGEVMRVMLLFYLSPLWTLILAHFWLKEKTRFTGYIAIVASLVGAFIMLYDAKLGGLPLPRNMPEWLALSSGIGFSLTNVITRKSSHLTLVAKSYAIWIGVMMVALLFVPIMQTSIPSPTLFGFTEWAVMSLIALLLIAATFFVQYGVAKIEATRASVLFLFELVVAAIASYYLAHETMELNEWLGGSLIVVAAVFAAIQHPDAA</sequence>
<dbReference type="EMBL" id="CP001672">
    <property type="protein sequence ID" value="ACT47758.1"/>
    <property type="molecule type" value="Genomic_DNA"/>
</dbReference>
<dbReference type="InterPro" id="IPR000620">
    <property type="entry name" value="EamA_dom"/>
</dbReference>